<feature type="transmembrane region" description="Helical" evidence="1">
    <location>
        <begin position="126"/>
        <end position="149"/>
    </location>
</feature>
<protein>
    <recommendedName>
        <fullName evidence="4">Glycerophosphocholine acyltransferase 1</fullName>
    </recommendedName>
</protein>
<feature type="transmembrane region" description="Helical" evidence="1">
    <location>
        <begin position="12"/>
        <end position="33"/>
    </location>
</feature>
<organism evidence="2 3">
    <name type="scientific">Stentor coeruleus</name>
    <dbReference type="NCBI Taxonomy" id="5963"/>
    <lineage>
        <taxon>Eukaryota</taxon>
        <taxon>Sar</taxon>
        <taxon>Alveolata</taxon>
        <taxon>Ciliophora</taxon>
        <taxon>Postciliodesmatophora</taxon>
        <taxon>Heterotrichea</taxon>
        <taxon>Heterotrichida</taxon>
        <taxon>Stentoridae</taxon>
        <taxon>Stentor</taxon>
    </lineage>
</organism>
<accession>A0A1R2B4T7</accession>
<keyword evidence="3" id="KW-1185">Reference proteome</keyword>
<reference evidence="2 3" key="1">
    <citation type="submission" date="2016-11" db="EMBL/GenBank/DDBJ databases">
        <title>The macronuclear genome of Stentor coeruleus: a giant cell with tiny introns.</title>
        <authorList>
            <person name="Slabodnick M."/>
            <person name="Ruby J.G."/>
            <person name="Reiff S.B."/>
            <person name="Swart E.C."/>
            <person name="Gosai S."/>
            <person name="Prabakaran S."/>
            <person name="Witkowska E."/>
            <person name="Larue G.E."/>
            <person name="Fisher S."/>
            <person name="Freeman R.M."/>
            <person name="Gunawardena J."/>
            <person name="Chu W."/>
            <person name="Stover N.A."/>
            <person name="Gregory B.D."/>
            <person name="Nowacki M."/>
            <person name="Derisi J."/>
            <person name="Roy S.W."/>
            <person name="Marshall W.F."/>
            <person name="Sood P."/>
        </authorList>
    </citation>
    <scope>NUCLEOTIDE SEQUENCE [LARGE SCALE GENOMIC DNA]</scope>
    <source>
        <strain evidence="2">WM001</strain>
    </source>
</reference>
<sequence length="214" mass="25291">MKTSRHLALKTFRITSFIAMTFVFLTQVCRYLPVSLYYFTNWGVTITFFYFASVLPTNFVWNSKTISDILFTTIWPCNWTVTIIYWTYLYPIFKTELWLNLQIHFLPIFLTVIDSLFNSCNFMRKYYFYPFVIIFVYTMVNLSVTLSSGVPIYPGLNFKNFLTYGLLSCLPVVSIISLETIKLVKRKIAENQENRKKGKKFIESEMSEVNQLEN</sequence>
<evidence type="ECO:0000313" key="2">
    <source>
        <dbReference type="EMBL" id="OMJ71801.1"/>
    </source>
</evidence>
<name>A0A1R2B4T7_9CILI</name>
<feature type="transmembrane region" description="Helical" evidence="1">
    <location>
        <begin position="39"/>
        <end position="61"/>
    </location>
</feature>
<dbReference type="AlphaFoldDB" id="A0A1R2B4T7"/>
<dbReference type="OrthoDB" id="291857at2759"/>
<evidence type="ECO:0000313" key="3">
    <source>
        <dbReference type="Proteomes" id="UP000187209"/>
    </source>
</evidence>
<feature type="transmembrane region" description="Helical" evidence="1">
    <location>
        <begin position="97"/>
        <end position="117"/>
    </location>
</feature>
<proteinExistence type="predicted"/>
<evidence type="ECO:0008006" key="4">
    <source>
        <dbReference type="Google" id="ProtNLM"/>
    </source>
</evidence>
<feature type="transmembrane region" description="Helical" evidence="1">
    <location>
        <begin position="73"/>
        <end position="91"/>
    </location>
</feature>
<keyword evidence="1" id="KW-0472">Membrane</keyword>
<feature type="transmembrane region" description="Helical" evidence="1">
    <location>
        <begin position="161"/>
        <end position="178"/>
    </location>
</feature>
<evidence type="ECO:0000256" key="1">
    <source>
        <dbReference type="SAM" id="Phobius"/>
    </source>
</evidence>
<keyword evidence="1" id="KW-0812">Transmembrane</keyword>
<dbReference type="Proteomes" id="UP000187209">
    <property type="component" value="Unassembled WGS sequence"/>
</dbReference>
<comment type="caution">
    <text evidence="2">The sequence shown here is derived from an EMBL/GenBank/DDBJ whole genome shotgun (WGS) entry which is preliminary data.</text>
</comment>
<keyword evidence="1" id="KW-1133">Transmembrane helix</keyword>
<gene>
    <name evidence="2" type="ORF">SteCoe_29893</name>
</gene>
<dbReference type="EMBL" id="MPUH01000955">
    <property type="protein sequence ID" value="OMJ71801.1"/>
    <property type="molecule type" value="Genomic_DNA"/>
</dbReference>